<dbReference type="Proteomes" id="UP000234681">
    <property type="component" value="Chromosome 9"/>
</dbReference>
<dbReference type="EMBL" id="CH474004">
    <property type="protein sequence ID" value="EDL75570.1"/>
    <property type="molecule type" value="Genomic_DNA"/>
</dbReference>
<sequence>MPASATFAFPGSHLLSCR</sequence>
<dbReference type="AlphaFoldDB" id="A6JWG2"/>
<evidence type="ECO:0000313" key="2">
    <source>
        <dbReference type="Proteomes" id="UP000234681"/>
    </source>
</evidence>
<organism evidence="1 2">
    <name type="scientific">Rattus norvegicus</name>
    <name type="common">Rat</name>
    <dbReference type="NCBI Taxonomy" id="10116"/>
    <lineage>
        <taxon>Eukaryota</taxon>
        <taxon>Metazoa</taxon>
        <taxon>Chordata</taxon>
        <taxon>Craniata</taxon>
        <taxon>Vertebrata</taxon>
        <taxon>Euteleostomi</taxon>
        <taxon>Mammalia</taxon>
        <taxon>Eutheria</taxon>
        <taxon>Euarchontoglires</taxon>
        <taxon>Glires</taxon>
        <taxon>Rodentia</taxon>
        <taxon>Myomorpha</taxon>
        <taxon>Muroidea</taxon>
        <taxon>Muridae</taxon>
        <taxon>Murinae</taxon>
        <taxon>Rattus</taxon>
    </lineage>
</organism>
<proteinExistence type="predicted"/>
<name>A6JWG2_RAT</name>
<protein>
    <submittedName>
        <fullName evidence="1">RCG23833</fullName>
    </submittedName>
</protein>
<reference evidence="2" key="1">
    <citation type="submission" date="2005-09" db="EMBL/GenBank/DDBJ databases">
        <authorList>
            <person name="Mural R.J."/>
            <person name="Li P.W."/>
            <person name="Adams M.D."/>
            <person name="Amanatides P.G."/>
            <person name="Baden-Tillson H."/>
            <person name="Barnstead M."/>
            <person name="Chin S.H."/>
            <person name="Dew I."/>
            <person name="Evans C.A."/>
            <person name="Ferriera S."/>
            <person name="Flanigan M."/>
            <person name="Fosler C."/>
            <person name="Glodek A."/>
            <person name="Gu Z."/>
            <person name="Holt R.A."/>
            <person name="Jennings D."/>
            <person name="Kraft C.L."/>
            <person name="Lu F."/>
            <person name="Nguyen T."/>
            <person name="Nusskern D.R."/>
            <person name="Pfannkoch C.M."/>
            <person name="Sitter C."/>
            <person name="Sutton G.G."/>
            <person name="Venter J.C."/>
            <person name="Wang Z."/>
            <person name="Woodage T."/>
            <person name="Zheng X.H."/>
            <person name="Zhong F."/>
        </authorList>
    </citation>
    <scope>NUCLEOTIDE SEQUENCE [LARGE SCALE GENOMIC DNA]</scope>
    <source>
        <strain>BN</strain>
        <strain evidence="2">Sprague-Dawley</strain>
    </source>
</reference>
<accession>A6JWG2</accession>
<gene>
    <name evidence="1" type="ORF">rCG_23833</name>
</gene>
<evidence type="ECO:0000313" key="1">
    <source>
        <dbReference type="EMBL" id="EDL75570.1"/>
    </source>
</evidence>